<comment type="caution">
    <text evidence="5">The sequence shown here is derived from an EMBL/GenBank/DDBJ whole genome shotgun (WGS) entry which is preliminary data.</text>
</comment>
<feature type="region of interest" description="Disordered" evidence="1">
    <location>
        <begin position="86"/>
        <end position="126"/>
    </location>
</feature>
<evidence type="ECO:0000256" key="1">
    <source>
        <dbReference type="SAM" id="MobiDB-lite"/>
    </source>
</evidence>
<sequence length="126" mass="13832">MKRALFFIHHHVYFKYLFFFPPFLLVDLKTSTISCVLNNEAISQEASKEEDNNHFIIGTIYLAFQSFLFIPISSTSSPGVFPFASSPSGTNANPSRGPSMMSVDGVIHKSTSPSASRAGNTTLPPK</sequence>
<gene>
    <name evidence="5" type="ORF">AVEN_139585_1</name>
    <name evidence="4" type="ORF">AVEN_15351_1</name>
    <name evidence="3" type="ORF">AVEN_154728_1</name>
    <name evidence="2" type="ORF">AVEN_232880_1</name>
</gene>
<organism evidence="5 6">
    <name type="scientific">Araneus ventricosus</name>
    <name type="common">Orbweaver spider</name>
    <name type="synonym">Epeira ventricosa</name>
    <dbReference type="NCBI Taxonomy" id="182803"/>
    <lineage>
        <taxon>Eukaryota</taxon>
        <taxon>Metazoa</taxon>
        <taxon>Ecdysozoa</taxon>
        <taxon>Arthropoda</taxon>
        <taxon>Chelicerata</taxon>
        <taxon>Arachnida</taxon>
        <taxon>Araneae</taxon>
        <taxon>Araneomorphae</taxon>
        <taxon>Entelegynae</taxon>
        <taxon>Araneoidea</taxon>
        <taxon>Araneidae</taxon>
        <taxon>Araneus</taxon>
    </lineage>
</organism>
<feature type="compositionally biased region" description="Polar residues" evidence="1">
    <location>
        <begin position="86"/>
        <end position="96"/>
    </location>
</feature>
<keyword evidence="6" id="KW-1185">Reference proteome</keyword>
<proteinExistence type="predicted"/>
<feature type="compositionally biased region" description="Polar residues" evidence="1">
    <location>
        <begin position="109"/>
        <end position="126"/>
    </location>
</feature>
<reference evidence="5 6" key="1">
    <citation type="journal article" date="2019" name="Sci. Rep.">
        <title>Orb-weaving spider Araneus ventricosus genome elucidates the spidroin gene catalogue.</title>
        <authorList>
            <person name="Kono N."/>
            <person name="Nakamura H."/>
            <person name="Ohtoshi R."/>
            <person name="Moran D.A.P."/>
            <person name="Shinohara A."/>
            <person name="Yoshida Y."/>
            <person name="Fujiwara M."/>
            <person name="Mori M."/>
            <person name="Tomita M."/>
            <person name="Arakawa K."/>
        </authorList>
    </citation>
    <scope>NUCLEOTIDE SEQUENCE [LARGE SCALE GENOMIC DNA]</scope>
</reference>
<dbReference type="EMBL" id="BGPR01118249">
    <property type="protein sequence ID" value="GBN12299.1"/>
    <property type="molecule type" value="Genomic_DNA"/>
</dbReference>
<protein>
    <submittedName>
        <fullName evidence="5">Uncharacterized protein</fullName>
    </submittedName>
</protein>
<dbReference type="EMBL" id="BGPR01118096">
    <property type="protein sequence ID" value="GBN11859.1"/>
    <property type="molecule type" value="Genomic_DNA"/>
</dbReference>
<name>A0A4Y2LC80_ARAVE</name>
<accession>A0A4Y2LC80</accession>
<evidence type="ECO:0000313" key="4">
    <source>
        <dbReference type="EMBL" id="GBN12299.1"/>
    </source>
</evidence>
<dbReference type="EMBL" id="BGPR01118074">
    <property type="protein sequence ID" value="GBN11807.1"/>
    <property type="molecule type" value="Genomic_DNA"/>
</dbReference>
<dbReference type="EMBL" id="BGPR01118261">
    <property type="protein sequence ID" value="GBN12341.1"/>
    <property type="molecule type" value="Genomic_DNA"/>
</dbReference>
<evidence type="ECO:0000313" key="6">
    <source>
        <dbReference type="Proteomes" id="UP000499080"/>
    </source>
</evidence>
<dbReference type="Proteomes" id="UP000499080">
    <property type="component" value="Unassembled WGS sequence"/>
</dbReference>
<dbReference type="AlphaFoldDB" id="A0A4Y2LC80"/>
<evidence type="ECO:0000313" key="3">
    <source>
        <dbReference type="EMBL" id="GBN11859.1"/>
    </source>
</evidence>
<evidence type="ECO:0000313" key="5">
    <source>
        <dbReference type="EMBL" id="GBN12341.1"/>
    </source>
</evidence>
<evidence type="ECO:0000313" key="2">
    <source>
        <dbReference type="EMBL" id="GBN11807.1"/>
    </source>
</evidence>